<keyword evidence="4" id="KW-1185">Reference proteome</keyword>
<feature type="chain" id="PRO_5043922506" description="APO domain-containing protein" evidence="1">
    <location>
        <begin position="19"/>
        <end position="70"/>
    </location>
</feature>
<comment type="caution">
    <text evidence="3">The sequence shown here is derived from an EMBL/GenBank/DDBJ whole genome shotgun (WGS) entry which is preliminary data.</text>
</comment>
<name>A0AAV8U1F3_9ROSI</name>
<sequence length="70" mass="8155">MNSLLNSWFLLPLTFLNSRMLLIHDISTLLQFVPLLGCKFCHEVYIGELRGHLIQNCHGYFVSRIKFMNG</sequence>
<dbReference type="Proteomes" id="UP001159364">
    <property type="component" value="Linkage Group LG02"/>
</dbReference>
<evidence type="ECO:0000313" key="4">
    <source>
        <dbReference type="Proteomes" id="UP001159364"/>
    </source>
</evidence>
<dbReference type="GO" id="GO:0003723">
    <property type="term" value="F:RNA binding"/>
    <property type="evidence" value="ECO:0007669"/>
    <property type="project" value="InterPro"/>
</dbReference>
<feature type="signal peptide" evidence="1">
    <location>
        <begin position="1"/>
        <end position="18"/>
    </location>
</feature>
<accession>A0AAV8U1F3</accession>
<evidence type="ECO:0000259" key="2">
    <source>
        <dbReference type="Pfam" id="PF05634"/>
    </source>
</evidence>
<reference evidence="3 4" key="1">
    <citation type="submission" date="2021-09" db="EMBL/GenBank/DDBJ databases">
        <title>Genomic insights and catalytic innovation underlie evolution of tropane alkaloids biosynthesis.</title>
        <authorList>
            <person name="Wang Y.-J."/>
            <person name="Tian T."/>
            <person name="Huang J.-P."/>
            <person name="Huang S.-X."/>
        </authorList>
    </citation>
    <scope>NUCLEOTIDE SEQUENCE [LARGE SCALE GENOMIC DNA]</scope>
    <source>
        <strain evidence="3">KIB-2018</strain>
        <tissue evidence="3">Leaf</tissue>
    </source>
</reference>
<evidence type="ECO:0000256" key="1">
    <source>
        <dbReference type="SAM" id="SignalP"/>
    </source>
</evidence>
<evidence type="ECO:0000313" key="3">
    <source>
        <dbReference type="EMBL" id="KAJ8772205.1"/>
    </source>
</evidence>
<feature type="domain" description="APO" evidence="2">
    <location>
        <begin position="15"/>
        <end position="60"/>
    </location>
</feature>
<gene>
    <name evidence="3" type="ORF">K2173_027382</name>
</gene>
<dbReference type="InterPro" id="IPR023342">
    <property type="entry name" value="APO_dom"/>
</dbReference>
<dbReference type="AlphaFoldDB" id="A0AAV8U1F3"/>
<dbReference type="Pfam" id="PF05634">
    <property type="entry name" value="APO_RNA-bind"/>
    <property type="match status" value="1"/>
</dbReference>
<organism evidence="3 4">
    <name type="scientific">Erythroxylum novogranatense</name>
    <dbReference type="NCBI Taxonomy" id="1862640"/>
    <lineage>
        <taxon>Eukaryota</taxon>
        <taxon>Viridiplantae</taxon>
        <taxon>Streptophyta</taxon>
        <taxon>Embryophyta</taxon>
        <taxon>Tracheophyta</taxon>
        <taxon>Spermatophyta</taxon>
        <taxon>Magnoliopsida</taxon>
        <taxon>eudicotyledons</taxon>
        <taxon>Gunneridae</taxon>
        <taxon>Pentapetalae</taxon>
        <taxon>rosids</taxon>
        <taxon>fabids</taxon>
        <taxon>Malpighiales</taxon>
        <taxon>Erythroxylaceae</taxon>
        <taxon>Erythroxylum</taxon>
    </lineage>
</organism>
<proteinExistence type="predicted"/>
<protein>
    <recommendedName>
        <fullName evidence="2">APO domain-containing protein</fullName>
    </recommendedName>
</protein>
<dbReference type="EMBL" id="JAIWQS010000002">
    <property type="protein sequence ID" value="KAJ8772205.1"/>
    <property type="molecule type" value="Genomic_DNA"/>
</dbReference>
<keyword evidence="1" id="KW-0732">Signal</keyword>